<evidence type="ECO:0000313" key="2">
    <source>
        <dbReference type="Proteomes" id="UP001295684"/>
    </source>
</evidence>
<dbReference type="AlphaFoldDB" id="A0AAD1U5F4"/>
<proteinExistence type="predicted"/>
<evidence type="ECO:0000313" key="1">
    <source>
        <dbReference type="EMBL" id="CAI2362316.1"/>
    </source>
</evidence>
<dbReference type="EMBL" id="CAMPGE010003478">
    <property type="protein sequence ID" value="CAI2362316.1"/>
    <property type="molecule type" value="Genomic_DNA"/>
</dbReference>
<organism evidence="1 2">
    <name type="scientific">Euplotes crassus</name>
    <dbReference type="NCBI Taxonomy" id="5936"/>
    <lineage>
        <taxon>Eukaryota</taxon>
        <taxon>Sar</taxon>
        <taxon>Alveolata</taxon>
        <taxon>Ciliophora</taxon>
        <taxon>Intramacronucleata</taxon>
        <taxon>Spirotrichea</taxon>
        <taxon>Hypotrichia</taxon>
        <taxon>Euplotida</taxon>
        <taxon>Euplotidae</taxon>
        <taxon>Moneuplotes</taxon>
    </lineage>
</organism>
<comment type="caution">
    <text evidence="1">The sequence shown here is derived from an EMBL/GenBank/DDBJ whole genome shotgun (WGS) entry which is preliminary data.</text>
</comment>
<accession>A0AAD1U5F4</accession>
<keyword evidence="2" id="KW-1185">Reference proteome</keyword>
<dbReference type="Proteomes" id="UP001295684">
    <property type="component" value="Unassembled WGS sequence"/>
</dbReference>
<sequence length="341" mass="39349">MENFLFDDIMTENNLFQEFDQQSQSSLLDVMVDAMMDPIKEELPAIAQLDNLKSLEPHKHDHIQAHESIDQGLFCLDPHVKEPVEDLMVRDSSKATSSTAKVTPEMKIFKISNCPQKNGGQLSSQSKVDTNKEAMPIKDDHTEIDSNEVVIAVPEPKSVKRPRRDVTYKTILRKCRKYYQTRFNHHTGYLKNKKKEPCSFYRACILKFIDSYFEYNTHLNVSFHLGCLLYPQEMTRGIESFVYPDGVKTFTPKKVVKRKIETHKQQVDKLHSILYKFTHEKLDKFISVPELAAIFVNFIQNGAGKDVASQEFKAEYDDLLKRCLKTLSKCKKVKGVATLFD</sequence>
<name>A0AAD1U5F4_EUPCR</name>
<gene>
    <name evidence="1" type="ORF">ECRASSUSDP1_LOCUS3638</name>
</gene>
<reference evidence="1" key="1">
    <citation type="submission" date="2023-07" db="EMBL/GenBank/DDBJ databases">
        <authorList>
            <consortium name="AG Swart"/>
            <person name="Singh M."/>
            <person name="Singh A."/>
            <person name="Seah K."/>
            <person name="Emmerich C."/>
        </authorList>
    </citation>
    <scope>NUCLEOTIDE SEQUENCE</scope>
    <source>
        <strain evidence="1">DP1</strain>
    </source>
</reference>
<protein>
    <submittedName>
        <fullName evidence="1">Uncharacterized protein</fullName>
    </submittedName>
</protein>